<dbReference type="AlphaFoldDB" id="A0A517L6F4"/>
<evidence type="ECO:0000313" key="1">
    <source>
        <dbReference type="EMBL" id="QDS71216.1"/>
    </source>
</evidence>
<sequence>MSAPSISNRSKNASGFIAQHKLQPPLWEWAPFFLGLPTDVKEIIFSQVAFQIPGSAHPRRNYFHIRELLNKRVSLEHSHPFNTLAATSRSMRDSIEAYSQHLLKKHCNDGCSKCGSKYDESISLNLSAFRELPGAEDEDREDEARKQLERTPSTHRGIWLRHIAHSCAFCGRTTVKYICPFNRTIKTCADCELKQWPNRITLETAMKKLPLHHILWPPQGYVLQWARICRHTLDNNPDQPDFLDILLNDEVEAVVDVVEKDPVRHTPAWAMCDDRWVQEALAVRPRR</sequence>
<gene>
    <name evidence="1" type="ORF">FKW77_010380</name>
</gene>
<dbReference type="OrthoDB" id="5313288at2759"/>
<evidence type="ECO:0000313" key="2">
    <source>
        <dbReference type="Proteomes" id="UP000316270"/>
    </source>
</evidence>
<protein>
    <submittedName>
        <fullName evidence="1">Uncharacterized protein</fullName>
    </submittedName>
</protein>
<proteinExistence type="predicted"/>
<reference evidence="1 2" key="1">
    <citation type="submission" date="2019-07" db="EMBL/GenBank/DDBJ databases">
        <title>Finished genome of Venturia effusa.</title>
        <authorList>
            <person name="Young C.A."/>
            <person name="Cox M.P."/>
            <person name="Ganley A.R.D."/>
            <person name="David W.J."/>
        </authorList>
    </citation>
    <scope>NUCLEOTIDE SEQUENCE [LARGE SCALE GENOMIC DNA]</scope>
    <source>
        <strain evidence="2">albino</strain>
    </source>
</reference>
<name>A0A517L6F4_9PEZI</name>
<dbReference type="EMBL" id="CP042189">
    <property type="protein sequence ID" value="QDS71216.1"/>
    <property type="molecule type" value="Genomic_DNA"/>
</dbReference>
<accession>A0A517L6F4</accession>
<organism evidence="1 2">
    <name type="scientific">Venturia effusa</name>
    <dbReference type="NCBI Taxonomy" id="50376"/>
    <lineage>
        <taxon>Eukaryota</taxon>
        <taxon>Fungi</taxon>
        <taxon>Dikarya</taxon>
        <taxon>Ascomycota</taxon>
        <taxon>Pezizomycotina</taxon>
        <taxon>Dothideomycetes</taxon>
        <taxon>Pleosporomycetidae</taxon>
        <taxon>Venturiales</taxon>
        <taxon>Venturiaceae</taxon>
        <taxon>Venturia</taxon>
    </lineage>
</organism>
<keyword evidence="2" id="KW-1185">Reference proteome</keyword>
<dbReference type="Proteomes" id="UP000316270">
    <property type="component" value="Chromosome 5"/>
</dbReference>